<keyword evidence="7" id="KW-1185">Reference proteome</keyword>
<dbReference type="Proteomes" id="UP001233172">
    <property type="component" value="Unassembled WGS sequence"/>
</dbReference>
<dbReference type="AlphaFoldDB" id="A0AAD8CAQ9"/>
<proteinExistence type="predicted"/>
<dbReference type="GO" id="GO:0008483">
    <property type="term" value="F:transaminase activity"/>
    <property type="evidence" value="ECO:0007669"/>
    <property type="project" value="UniProtKB-KW"/>
</dbReference>
<dbReference type="GO" id="GO:0030170">
    <property type="term" value="F:pyridoxal phosphate binding"/>
    <property type="evidence" value="ECO:0007669"/>
    <property type="project" value="InterPro"/>
</dbReference>
<sequence>MSRESNAVEDHLQSPVHLPNYWEILSKAGKRITDNKLRSAGKQYLTGGKSIMLSSGLPNQKPLPIKKIQFTMSDGHEISLSDKEVSHANSYSLSEGITELRDWLLGLHKLEHKPPQLTRKDHPEPFALTITNGITDGIRTCFHMLLDEGDSVLMERETYSGTLTLLQLFAASPIAVNTDEEGINAKDLEAIMSSWPEIHPHSKRPRVMYITPACSNPTGYTWSEQNMVNVYKVCRKYEVIIIEDSAYYFLQFGERQRTFQSIDVDGRVIRLDTFSKTIGAGYRLGWISGPSTLTDRYVLSMSQNTAHPCVLSQIMINHILQYWGYETFNKQMIYTSEIYRKNAEILASALDKYLTGLATWSFPRGGMFMWLKINDIEDTSVIMREATQAGVSLISGDFFVPEFKSTCYIRLSFSMADMEDIEQGIKIFADVIKAKKSVFVTAHNNKLTESLAIR</sequence>
<gene>
    <name evidence="6" type="ORF">Bpfe_000579</name>
</gene>
<dbReference type="InterPro" id="IPR004839">
    <property type="entry name" value="Aminotransferase_I/II_large"/>
</dbReference>
<dbReference type="Gene3D" id="3.40.640.10">
    <property type="entry name" value="Type I PLP-dependent aspartate aminotransferase-like (Major domain)"/>
    <property type="match status" value="1"/>
</dbReference>
<accession>A0AAD8CAQ9</accession>
<evidence type="ECO:0000256" key="2">
    <source>
        <dbReference type="ARBA" id="ARBA00022576"/>
    </source>
</evidence>
<dbReference type="Pfam" id="PF00155">
    <property type="entry name" value="Aminotran_1_2"/>
    <property type="match status" value="1"/>
</dbReference>
<dbReference type="InterPro" id="IPR015424">
    <property type="entry name" value="PyrdxlP-dep_Trfase"/>
</dbReference>
<reference evidence="6" key="2">
    <citation type="submission" date="2023-04" db="EMBL/GenBank/DDBJ databases">
        <authorList>
            <person name="Bu L."/>
            <person name="Lu L."/>
            <person name="Laidemitt M.R."/>
            <person name="Zhang S.M."/>
            <person name="Mutuku M."/>
            <person name="Mkoji G."/>
            <person name="Steinauer M."/>
            <person name="Loker E.S."/>
        </authorList>
    </citation>
    <scope>NUCLEOTIDE SEQUENCE</scope>
    <source>
        <strain evidence="6">KasaAsao</strain>
        <tissue evidence="6">Whole Snail</tissue>
    </source>
</reference>
<evidence type="ECO:0000256" key="1">
    <source>
        <dbReference type="ARBA" id="ARBA00001933"/>
    </source>
</evidence>
<organism evidence="6 7">
    <name type="scientific">Biomphalaria pfeifferi</name>
    <name type="common">Bloodfluke planorb</name>
    <name type="synonym">Freshwater snail</name>
    <dbReference type="NCBI Taxonomy" id="112525"/>
    <lineage>
        <taxon>Eukaryota</taxon>
        <taxon>Metazoa</taxon>
        <taxon>Spiralia</taxon>
        <taxon>Lophotrochozoa</taxon>
        <taxon>Mollusca</taxon>
        <taxon>Gastropoda</taxon>
        <taxon>Heterobranchia</taxon>
        <taxon>Euthyneura</taxon>
        <taxon>Panpulmonata</taxon>
        <taxon>Hygrophila</taxon>
        <taxon>Lymnaeoidea</taxon>
        <taxon>Planorbidae</taxon>
        <taxon>Biomphalaria</taxon>
    </lineage>
</organism>
<dbReference type="CDD" id="cd00609">
    <property type="entry name" value="AAT_like"/>
    <property type="match status" value="1"/>
</dbReference>
<dbReference type="EMBL" id="JASAOG010000002">
    <property type="protein sequence ID" value="KAK0069402.1"/>
    <property type="molecule type" value="Genomic_DNA"/>
</dbReference>
<reference evidence="6" key="1">
    <citation type="journal article" date="2023" name="PLoS Negl. Trop. Dis.">
        <title>A genome sequence for Biomphalaria pfeifferi, the major vector snail for the human-infecting parasite Schistosoma mansoni.</title>
        <authorList>
            <person name="Bu L."/>
            <person name="Lu L."/>
            <person name="Laidemitt M.R."/>
            <person name="Zhang S.M."/>
            <person name="Mutuku M."/>
            <person name="Mkoji G."/>
            <person name="Steinauer M."/>
            <person name="Loker E.S."/>
        </authorList>
    </citation>
    <scope>NUCLEOTIDE SEQUENCE</scope>
    <source>
        <strain evidence="6">KasaAsao</strain>
    </source>
</reference>
<dbReference type="PANTHER" id="PTHR42790:SF19">
    <property type="entry name" value="KYNURENINE_ALPHA-AMINOADIPATE AMINOTRANSFERASE, MITOCHONDRIAL"/>
    <property type="match status" value="1"/>
</dbReference>
<evidence type="ECO:0000313" key="7">
    <source>
        <dbReference type="Proteomes" id="UP001233172"/>
    </source>
</evidence>
<evidence type="ECO:0000313" key="6">
    <source>
        <dbReference type="EMBL" id="KAK0069402.1"/>
    </source>
</evidence>
<name>A0AAD8CAQ9_BIOPF</name>
<dbReference type="PANTHER" id="PTHR42790">
    <property type="entry name" value="AMINOTRANSFERASE"/>
    <property type="match status" value="1"/>
</dbReference>
<keyword evidence="2 6" id="KW-0032">Aminotransferase</keyword>
<evidence type="ECO:0000256" key="3">
    <source>
        <dbReference type="ARBA" id="ARBA00022679"/>
    </source>
</evidence>
<dbReference type="InterPro" id="IPR015421">
    <property type="entry name" value="PyrdxlP-dep_Trfase_major"/>
</dbReference>
<dbReference type="GO" id="GO:1901605">
    <property type="term" value="P:alpha-amino acid metabolic process"/>
    <property type="evidence" value="ECO:0007669"/>
    <property type="project" value="TreeGrafter"/>
</dbReference>
<feature type="domain" description="Aminotransferase class I/classII large" evidence="5">
    <location>
        <begin position="88"/>
        <end position="425"/>
    </location>
</feature>
<dbReference type="InterPro" id="IPR050859">
    <property type="entry name" value="Class-I_PLP-dep_aminotransf"/>
</dbReference>
<comment type="cofactor">
    <cofactor evidence="1">
        <name>pyridoxal 5'-phosphate</name>
        <dbReference type="ChEBI" id="CHEBI:597326"/>
    </cofactor>
</comment>
<comment type="caution">
    <text evidence="6">The sequence shown here is derived from an EMBL/GenBank/DDBJ whole genome shotgun (WGS) entry which is preliminary data.</text>
</comment>
<protein>
    <submittedName>
        <fullName evidence="6">Kynurenine/alpha-aminoadipate aminotransferase mitochondrial-like isoform X2</fullName>
    </submittedName>
</protein>
<evidence type="ECO:0000259" key="5">
    <source>
        <dbReference type="Pfam" id="PF00155"/>
    </source>
</evidence>
<dbReference type="SUPFAM" id="SSF53383">
    <property type="entry name" value="PLP-dependent transferases"/>
    <property type="match status" value="1"/>
</dbReference>
<evidence type="ECO:0000256" key="4">
    <source>
        <dbReference type="ARBA" id="ARBA00022898"/>
    </source>
</evidence>
<keyword evidence="4" id="KW-0663">Pyridoxal phosphate</keyword>
<keyword evidence="3" id="KW-0808">Transferase</keyword>